<evidence type="ECO:0000313" key="2">
    <source>
        <dbReference type="Proteomes" id="UP000029567"/>
    </source>
</evidence>
<dbReference type="EMBL" id="AWTN01000084">
    <property type="protein sequence ID" value="KGG93554.1"/>
    <property type="molecule type" value="Genomic_DNA"/>
</dbReference>
<reference evidence="1 2" key="1">
    <citation type="submission" date="2013-09" db="EMBL/GenBank/DDBJ databases">
        <title>High correlation between genotypes and phenotypes of environmental bacteria Comamonas testosteroni strains.</title>
        <authorList>
            <person name="Liu L."/>
            <person name="Zhu W."/>
            <person name="Xia X."/>
            <person name="Xu B."/>
            <person name="Luo M."/>
            <person name="Wang G."/>
        </authorList>
    </citation>
    <scope>NUCLEOTIDE SEQUENCE [LARGE SCALE GENOMIC DNA]</scope>
    <source>
        <strain evidence="1 2">JL14</strain>
    </source>
</reference>
<sequence length="45" mass="4919">MELVASVGAVFDEPGSELGVPLFAFMVCHARRIFRSGSKVLSYLM</sequence>
<comment type="caution">
    <text evidence="1">The sequence shown here is derived from an EMBL/GenBank/DDBJ whole genome shotgun (WGS) entry which is preliminary data.</text>
</comment>
<name>A0A0E3C4K0_9BURK</name>
<evidence type="ECO:0000313" key="1">
    <source>
        <dbReference type="EMBL" id="KGG93554.1"/>
    </source>
</evidence>
<dbReference type="AlphaFoldDB" id="A0A0E3C4K0"/>
<dbReference type="Proteomes" id="UP000029567">
    <property type="component" value="Unassembled WGS sequence"/>
</dbReference>
<protein>
    <submittedName>
        <fullName evidence="1">Uncharacterized protein</fullName>
    </submittedName>
</protein>
<accession>A0A0E3C4K0</accession>
<proteinExistence type="predicted"/>
<organism evidence="1 2">
    <name type="scientific">Comamonas thiooxydans</name>
    <dbReference type="NCBI Taxonomy" id="363952"/>
    <lineage>
        <taxon>Bacteria</taxon>
        <taxon>Pseudomonadati</taxon>
        <taxon>Pseudomonadota</taxon>
        <taxon>Betaproteobacteria</taxon>
        <taxon>Burkholderiales</taxon>
        <taxon>Comamonadaceae</taxon>
        <taxon>Comamonas</taxon>
    </lineage>
</organism>
<gene>
    <name evidence="1" type="ORF">P245_09625</name>
</gene>